<evidence type="ECO:0000313" key="1">
    <source>
        <dbReference type="EMBL" id="KAF7419334.1"/>
    </source>
</evidence>
<protein>
    <submittedName>
        <fullName evidence="1">Uncharacterized protein</fullName>
    </submittedName>
</protein>
<comment type="caution">
    <text evidence="1">The sequence shown here is derived from an EMBL/GenBank/DDBJ whole genome shotgun (WGS) entry which is preliminary data.</text>
</comment>
<dbReference type="Proteomes" id="UP000623687">
    <property type="component" value="Unassembled WGS sequence"/>
</dbReference>
<gene>
    <name evidence="1" type="ORF">PC9H_001921</name>
</gene>
<dbReference type="EMBL" id="JACETU010000010">
    <property type="protein sequence ID" value="KAF7419334.1"/>
    <property type="molecule type" value="Genomic_DNA"/>
</dbReference>
<organism evidence="1 2">
    <name type="scientific">Pleurotus ostreatus</name>
    <name type="common">Oyster mushroom</name>
    <name type="synonym">White-rot fungus</name>
    <dbReference type="NCBI Taxonomy" id="5322"/>
    <lineage>
        <taxon>Eukaryota</taxon>
        <taxon>Fungi</taxon>
        <taxon>Dikarya</taxon>
        <taxon>Basidiomycota</taxon>
        <taxon>Agaricomycotina</taxon>
        <taxon>Agaricomycetes</taxon>
        <taxon>Agaricomycetidae</taxon>
        <taxon>Agaricales</taxon>
        <taxon>Pleurotineae</taxon>
        <taxon>Pleurotaceae</taxon>
        <taxon>Pleurotus</taxon>
    </lineage>
</organism>
<proteinExistence type="predicted"/>
<dbReference type="GeneID" id="59371762"/>
<keyword evidence="2" id="KW-1185">Reference proteome</keyword>
<sequence>MTWVVPMGVGSVYGWSPMPAGISEQLTNKKLDDQLEIYRVIIKDSTVLAKTNVQTKSKKLDALRDALARLAVKGDPEALKTTALAEGLRDLAVEGEAETMLVVKDWEEQVEAEDDDL</sequence>
<accession>A0A8H6ZKC7</accession>
<reference evidence="1" key="1">
    <citation type="submission" date="2019-07" db="EMBL/GenBank/DDBJ databases">
        <authorList>
            <person name="Palmer J.M."/>
        </authorList>
    </citation>
    <scope>NUCLEOTIDE SEQUENCE</scope>
    <source>
        <strain evidence="1">PC9</strain>
    </source>
</reference>
<dbReference type="AlphaFoldDB" id="A0A8H6ZKC7"/>
<evidence type="ECO:0000313" key="2">
    <source>
        <dbReference type="Proteomes" id="UP000623687"/>
    </source>
</evidence>
<name>A0A8H6ZKC7_PLEOS</name>
<dbReference type="VEuPathDB" id="FungiDB:PC9H_001921"/>
<dbReference type="RefSeq" id="XP_036626188.1">
    <property type="nucleotide sequence ID" value="XM_036771567.1"/>
</dbReference>